<dbReference type="InterPro" id="IPR024310">
    <property type="entry name" value="NUT"/>
</dbReference>
<proteinExistence type="inferred from homology"/>
<feature type="region of interest" description="Disordered" evidence="2">
    <location>
        <begin position="671"/>
        <end position="782"/>
    </location>
</feature>
<feature type="compositionally biased region" description="Polar residues" evidence="2">
    <location>
        <begin position="1"/>
        <end position="16"/>
    </location>
</feature>
<feature type="compositionally biased region" description="Basic residues" evidence="2">
    <location>
        <begin position="896"/>
        <end position="905"/>
    </location>
</feature>
<dbReference type="PANTHER" id="PTHR22879:SF14">
    <property type="entry name" value="NUT FAMILY MEMBER 2A-RELATED"/>
    <property type="match status" value="1"/>
</dbReference>
<dbReference type="Pfam" id="PF12881">
    <property type="entry name" value="NUT"/>
    <property type="match status" value="1"/>
</dbReference>
<dbReference type="GeneID" id="111153509"/>
<evidence type="ECO:0000259" key="3">
    <source>
        <dbReference type="Pfam" id="PF12881"/>
    </source>
</evidence>
<feature type="compositionally biased region" description="Basic and acidic residues" evidence="2">
    <location>
        <begin position="536"/>
        <end position="555"/>
    </location>
</feature>
<feature type="region of interest" description="Disordered" evidence="2">
    <location>
        <begin position="1"/>
        <end position="146"/>
    </location>
</feature>
<accession>A0A2Y9K4R3</accession>
<feature type="region of interest" description="Disordered" evidence="2">
    <location>
        <begin position="814"/>
        <end position="846"/>
    </location>
</feature>
<feature type="compositionally biased region" description="Pro residues" evidence="2">
    <location>
        <begin position="18"/>
        <end position="36"/>
    </location>
</feature>
<feature type="region of interest" description="Disordered" evidence="2">
    <location>
        <begin position="329"/>
        <end position="389"/>
    </location>
</feature>
<feature type="region of interest" description="Disordered" evidence="2">
    <location>
        <begin position="881"/>
        <end position="905"/>
    </location>
</feature>
<dbReference type="STRING" id="391180.A0A2Y9K4R3"/>
<name>A0A2Y9K4R3_ENHLU</name>
<reference evidence="5" key="1">
    <citation type="submission" date="2025-08" db="UniProtKB">
        <authorList>
            <consortium name="RefSeq"/>
        </authorList>
    </citation>
    <scope>IDENTIFICATION</scope>
    <source>
        <tissue evidence="5">Blood</tissue>
    </source>
</reference>
<comment type="similarity">
    <text evidence="1">Belongs to the NUT family.</text>
</comment>
<dbReference type="AlphaFoldDB" id="A0A2Y9K4R3"/>
<keyword evidence="4" id="KW-1185">Reference proteome</keyword>
<feature type="region of interest" description="Disordered" evidence="2">
    <location>
        <begin position="489"/>
        <end position="594"/>
    </location>
</feature>
<feature type="compositionally biased region" description="Polar residues" evidence="2">
    <location>
        <begin position="96"/>
        <end position="112"/>
    </location>
</feature>
<evidence type="ECO:0000256" key="2">
    <source>
        <dbReference type="SAM" id="MobiDB-lite"/>
    </source>
</evidence>
<sequence length="905" mass="96554">MSPDARTQTPNPRAQTPNPRPSSYPRPSAEPRPAGPWFPKHQRTDPQIPEHGRQTLVSPVPQTPKHGPQTDGQPGPQVPKCGRQARNPSPHEDPAGNSQEPYSPQQDPSWNTELPEGLRDAPQHAAKPQTLIDQDSSPRGPNLNSNFSVLGLGPECLLEQLTVWDPDLTFLSVEAARRRRPLPVGMALQGASAVLGPHVATDPGASLSAFMARPFPAPTAGARHRPLWGQHLPPLRTPPFPPGGPLVLPAFSRTPLVAGEAGLGPNGTGTCNVIVQVRSEQGCSVTPQTQTIVLTQAPLSWSAPGALCGGAACPAPLFVAASAAETSMPASAHGGSQAGKGGLAPSLPPPAQPPVAQLTTVVPPVNARPQPHGASRSRTTASPEDSCNPKSVYENFRRWQRFKSLARRHLPQSPDAEALSCFLIPVLRSLARLKPTMTLEEGVWRAVQEWQSRSNFDRLIYYEMAGKFMEFEMEEEMQMQKLQWVKVAQGLPPPAPPKPERRGPPAAEAGPQPACVPRKAGSRAQPSRQQPRRPPRRPESKAPKEIPPEAVREYVDIMEGLLGPGHSAPGGPAGEWGEDGKEPQQDEAATYPDPGLLSYIDELCSQEDFVTKVEAVIHPCFLAELLSSEPQLDLLALAEKLEQEEGLSLAELVEKRLMALNTEEGVQAPPRLCAARSGPTPEHETGPGKGLGVSDKACPADTDGQDLQRHGRAQTRLSGPRAFALSPGRQASPAPRARRVPSPPQGQRCAYPGLGPRGAPVLREAPPARDTRGLADGSSEDEEELPSLAFLLASQHSLLPWGLSQSPAPASVIPSPGGWGPRGAPRTPSPRRIGLGPATPPATKSRKRALCEGPASVAKTPLPGANLRVSGRPALAVGLVHPSQPAKRRCDSLVTGRRRKRHCSQ</sequence>
<feature type="compositionally biased region" description="Basic and acidic residues" evidence="2">
    <location>
        <begin position="42"/>
        <end position="53"/>
    </location>
</feature>
<feature type="compositionally biased region" description="Low complexity" evidence="2">
    <location>
        <begin position="504"/>
        <end position="513"/>
    </location>
</feature>
<dbReference type="Proteomes" id="UP000248482">
    <property type="component" value="Unplaced"/>
</dbReference>
<feature type="compositionally biased region" description="Polar residues" evidence="2">
    <location>
        <begin position="131"/>
        <end position="146"/>
    </location>
</feature>
<evidence type="ECO:0000313" key="4">
    <source>
        <dbReference type="Proteomes" id="UP000248482"/>
    </source>
</evidence>
<evidence type="ECO:0000256" key="1">
    <source>
        <dbReference type="ARBA" id="ARBA00010586"/>
    </source>
</evidence>
<feature type="domain" description="Nuclear Testis protein N-terminal" evidence="3">
    <location>
        <begin position="200"/>
        <end position="902"/>
    </location>
</feature>
<gene>
    <name evidence="5" type="primary">LOC111153509</name>
</gene>
<feature type="compositionally biased region" description="Low complexity" evidence="2">
    <location>
        <begin position="560"/>
        <end position="570"/>
    </location>
</feature>
<dbReference type="OrthoDB" id="9750724at2759"/>
<feature type="compositionally biased region" description="Low complexity" evidence="2">
    <location>
        <begin position="726"/>
        <end position="735"/>
    </location>
</feature>
<dbReference type="RefSeq" id="XP_022368276.1">
    <property type="nucleotide sequence ID" value="XM_022512568.1"/>
</dbReference>
<protein>
    <submittedName>
        <fullName evidence="5">LOW QUALITY PROTEIN: NUT family member 2G-like</fullName>
    </submittedName>
</protein>
<evidence type="ECO:0000313" key="5">
    <source>
        <dbReference type="RefSeq" id="XP_022368276.1"/>
    </source>
</evidence>
<dbReference type="InterPro" id="IPR024309">
    <property type="entry name" value="NUT_N"/>
</dbReference>
<dbReference type="KEGG" id="elk:111153509"/>
<organism evidence="4 5">
    <name type="scientific">Enhydra lutris kenyoni</name>
    <name type="common">northern sea otter</name>
    <dbReference type="NCBI Taxonomy" id="391180"/>
    <lineage>
        <taxon>Eukaryota</taxon>
        <taxon>Metazoa</taxon>
        <taxon>Chordata</taxon>
        <taxon>Craniata</taxon>
        <taxon>Vertebrata</taxon>
        <taxon>Euteleostomi</taxon>
        <taxon>Mammalia</taxon>
        <taxon>Eutheria</taxon>
        <taxon>Laurasiatheria</taxon>
        <taxon>Carnivora</taxon>
        <taxon>Caniformia</taxon>
        <taxon>Musteloidea</taxon>
        <taxon>Mustelidae</taxon>
        <taxon>Lutrinae</taxon>
        <taxon>Enhydra</taxon>
    </lineage>
</organism>
<feature type="compositionally biased region" description="Polar residues" evidence="2">
    <location>
        <begin position="376"/>
        <end position="389"/>
    </location>
</feature>
<dbReference type="PANTHER" id="PTHR22879">
    <property type="entry name" value="NUT FAMILY MEMBER 1"/>
    <property type="match status" value="1"/>
</dbReference>